<proteinExistence type="predicted"/>
<dbReference type="STRING" id="29489.VL01_05635"/>
<accession>A0A175VF89</accession>
<evidence type="ECO:0000313" key="1">
    <source>
        <dbReference type="EMBL" id="KXU78652.1"/>
    </source>
</evidence>
<dbReference type="EMBL" id="JMGO02000017">
    <property type="protein sequence ID" value="KXU78652.1"/>
    <property type="molecule type" value="Genomic_DNA"/>
</dbReference>
<dbReference type="AlphaFoldDB" id="A0A175VF89"/>
<organism evidence="1 2">
    <name type="scientific">Aeromonas enteropelogenes</name>
    <name type="common">Aeromonas trota</name>
    <dbReference type="NCBI Taxonomy" id="29489"/>
    <lineage>
        <taxon>Bacteria</taxon>
        <taxon>Pseudomonadati</taxon>
        <taxon>Pseudomonadota</taxon>
        <taxon>Gammaproteobacteria</taxon>
        <taxon>Aeromonadales</taxon>
        <taxon>Aeromonadaceae</taxon>
        <taxon>Aeromonas</taxon>
    </lineage>
</organism>
<protein>
    <submittedName>
        <fullName evidence="1">Uncharacterized protein</fullName>
    </submittedName>
</protein>
<name>A0A175VF89_AEREN</name>
<sequence length="150" mass="16532">MSPPIRGYLWLVLLALASTGAMGWRYQHRQPVDGARQMLRELSQLGWQRQGASPLLGGTYVGYRLRHPDCDGVLQAMAVAPDREAMSVRLAGAGQLQGVMFQGQWHPEPPLLAYRLNQGWHKLWGDAPAPLYRVALPAACLALIAPGEPR</sequence>
<reference evidence="1 2" key="1">
    <citation type="submission" date="2016-02" db="EMBL/GenBank/DDBJ databases">
        <title>Draft genome sequence of Aeromonas trota strain 1999lcr isolated from cerebrospinal fluid (CSF).</title>
        <authorList>
            <person name="Dallagassa C.B."/>
            <person name="Prediger K.C."/>
            <person name="Weiss V.A."/>
            <person name="Assis F.E."/>
            <person name="Baura V."/>
            <person name="Cruz L.M."/>
            <person name="Souza E.M."/>
            <person name="Pedrosa F.O."/>
            <person name="Fadel-Picheth C.M."/>
        </authorList>
    </citation>
    <scope>NUCLEOTIDE SEQUENCE [LARGE SCALE GENOMIC DNA]</scope>
    <source>
        <strain evidence="1 2">1999lcr</strain>
    </source>
</reference>
<dbReference type="OrthoDB" id="5587022at2"/>
<evidence type="ECO:0000313" key="2">
    <source>
        <dbReference type="Proteomes" id="UP000078435"/>
    </source>
</evidence>
<comment type="caution">
    <text evidence="1">The sequence shown here is derived from an EMBL/GenBank/DDBJ whole genome shotgun (WGS) entry which is preliminary data.</text>
</comment>
<dbReference type="RefSeq" id="WP_026458760.1">
    <property type="nucleotide sequence ID" value="NZ_JMGO02000017.1"/>
</dbReference>
<gene>
    <name evidence="1" type="ORF">LCR_03440</name>
</gene>
<dbReference type="Proteomes" id="UP000078435">
    <property type="component" value="Unassembled WGS sequence"/>
</dbReference>